<keyword evidence="2" id="KW-0812">Transmembrane</keyword>
<evidence type="ECO:0000256" key="1">
    <source>
        <dbReference type="SAM" id="MobiDB-lite"/>
    </source>
</evidence>
<dbReference type="Proteomes" id="UP000315252">
    <property type="component" value="Unassembled WGS sequence"/>
</dbReference>
<evidence type="ECO:0000313" key="4">
    <source>
        <dbReference type="Proteomes" id="UP000315252"/>
    </source>
</evidence>
<keyword evidence="4" id="KW-1185">Reference proteome</keyword>
<accession>A0A545TUF1</accession>
<feature type="region of interest" description="Disordered" evidence="1">
    <location>
        <begin position="907"/>
        <end position="929"/>
    </location>
</feature>
<gene>
    <name evidence="3" type="ORF">FKG95_11620</name>
</gene>
<evidence type="ECO:0000313" key="3">
    <source>
        <dbReference type="EMBL" id="TQV80791.1"/>
    </source>
</evidence>
<protein>
    <submittedName>
        <fullName evidence="3">Uncharacterized protein</fullName>
    </submittedName>
</protein>
<evidence type="ECO:0000256" key="2">
    <source>
        <dbReference type="SAM" id="Phobius"/>
    </source>
</evidence>
<dbReference type="EMBL" id="VHSH01000003">
    <property type="protein sequence ID" value="TQV80791.1"/>
    <property type="molecule type" value="Genomic_DNA"/>
</dbReference>
<proteinExistence type="predicted"/>
<feature type="region of interest" description="Disordered" evidence="1">
    <location>
        <begin position="868"/>
        <end position="887"/>
    </location>
</feature>
<feature type="compositionally biased region" description="Pro residues" evidence="1">
    <location>
        <begin position="754"/>
        <end position="767"/>
    </location>
</feature>
<feature type="transmembrane region" description="Helical" evidence="2">
    <location>
        <begin position="556"/>
        <end position="578"/>
    </location>
</feature>
<feature type="compositionally biased region" description="Basic residues" evidence="1">
    <location>
        <begin position="916"/>
        <end position="929"/>
    </location>
</feature>
<keyword evidence="2" id="KW-0472">Membrane</keyword>
<dbReference type="OrthoDB" id="7917007at2"/>
<dbReference type="RefSeq" id="WP_142896505.1">
    <property type="nucleotide sequence ID" value="NZ_ML660054.1"/>
</dbReference>
<name>A0A545TUF1_9PROT</name>
<sequence length="929" mass="101932">MPRFPVQPQRTSAPAAFSRTPRAQAAHFGAGIGRHLADLGVGAAELGQVIEQRQSRQAEQQMSNFDRDLAKRRAESDAQAPPEEDSESRITRHQSLFESSADAVLQHYEGQALHGRLSEGIEARRDAYRQKLLAREAHQRLRTSLDDTQALVQQWSERVAQDPTEFATASLELFGDKASGEAGLLAGLGLRPEALAAWKTHSLNQLLDARVTSDPAGLIAELETGRWQDQLSEERREQLRVEAGEAQQRRASAEAIELGQQRGGAALRLSNDIGSGRAGQGEIRRAEEVGTLSAPQAEALRAEVERAEIARQAQQVAGDELVLTFSTGIGFDPENPQNRRAADAFYEKTYSPALREGAAEEVVAQVVTMVAKTGYMPPRLAKDTTGLLLGSDEAGQVQGAELYGRLREFAPELVEDSIDLEARARGGVLKRWLDAGLEPGDALVRAKADLMSEGTSSPFNQENKEAFRQDLRKRLGERMGGVVAAELLMRLESKYLKLLGEGRSPQKARAEIQRDQGRAFIRLAQTDSWLAEAGFVWSERHGERVLIPTEPRLQKMAVPAVVGAGAAIGSVILVAAAYSYTIQTAKDWGFEVPEVMDDLDSWLNGLSEETRIYVFETVPDIAGWLDKAVVRLGDDQPRLADVVKEDEVTNTRSVAFFLPGHGRLILHQQYDITAERYDSLEVTFYDKDKKRWVTEKYASSRFNQPAGSVGGQPKPGRGTTAPTAMAPDDSRQEGGQAIVVPSDEHRPIIQPGPSADPVPTSPLPPSEAGPGRELMPGHTGGNQTELGPRTDRIPGYPAQEQEPLILINPEQSDELNVPIVLLSEDYTKNSTLTIGPYAGELIPGYRGRIRAREQRLIEQLMKKDGCHTCGTHDPGTTSGKAIGDHQPSQALEEPKWFLPHCVNCSRRQGGEVTQEKRRRNMKKKKKGGK</sequence>
<reference evidence="3 4" key="1">
    <citation type="submission" date="2019-06" db="EMBL/GenBank/DDBJ databases">
        <title>Whole genome sequence for Rhodospirillaceae sp. R148.</title>
        <authorList>
            <person name="Wang G."/>
        </authorList>
    </citation>
    <scope>NUCLEOTIDE SEQUENCE [LARGE SCALE GENOMIC DNA]</scope>
    <source>
        <strain evidence="3 4">R148</strain>
    </source>
</reference>
<dbReference type="AlphaFoldDB" id="A0A545TUF1"/>
<feature type="region of interest" description="Disordered" evidence="1">
    <location>
        <begin position="748"/>
        <end position="794"/>
    </location>
</feature>
<keyword evidence="2" id="KW-1133">Transmembrane helix</keyword>
<feature type="region of interest" description="Disordered" evidence="1">
    <location>
        <begin position="69"/>
        <end position="91"/>
    </location>
</feature>
<feature type="region of interest" description="Disordered" evidence="1">
    <location>
        <begin position="702"/>
        <end position="734"/>
    </location>
</feature>
<comment type="caution">
    <text evidence="3">The sequence shown here is derived from an EMBL/GenBank/DDBJ whole genome shotgun (WGS) entry which is preliminary data.</text>
</comment>
<organism evidence="3 4">
    <name type="scientific">Denitrobaculum tricleocarpae</name>
    <dbReference type="NCBI Taxonomy" id="2591009"/>
    <lineage>
        <taxon>Bacteria</taxon>
        <taxon>Pseudomonadati</taxon>
        <taxon>Pseudomonadota</taxon>
        <taxon>Alphaproteobacteria</taxon>
        <taxon>Rhodospirillales</taxon>
        <taxon>Rhodospirillaceae</taxon>
        <taxon>Denitrobaculum</taxon>
    </lineage>
</organism>